<dbReference type="Proteomes" id="UP000077164">
    <property type="component" value="Unassembled WGS sequence"/>
</dbReference>
<comment type="caution">
    <text evidence="2">The sequence shown here is derived from an EMBL/GenBank/DDBJ whole genome shotgun (WGS) entry which is preliminary data.</text>
</comment>
<evidence type="ECO:0000256" key="1">
    <source>
        <dbReference type="SAM" id="Phobius"/>
    </source>
</evidence>
<dbReference type="SUPFAM" id="SSF51905">
    <property type="entry name" value="FAD/NAD(P)-binding domain"/>
    <property type="match status" value="1"/>
</dbReference>
<dbReference type="STRING" id="249352.SAMN05444395_106175"/>
<proteinExistence type="predicted"/>
<sequence length="370" mass="41623">MIQNSIVIVGGGLAGLIAAIHLKNNNYTVLVIEKNEFPKHKVCGEYISNEVSPYLKSLGLDINSLQPKHIDKLSFSLVSGKSLNAVLPLGGFGISRYQLDQYLYNQAKERGCVIVQETVTDIAFLDGIFTITTNSDTYAATIVLGAFGKRSNLDIKLKRNFIQKQSHWLGVKAHYELHFPDDYVGLHHFKGGYCGVSKIENNLVNICYLANYETFKQYKSIEDYQTKVVCKNPNLKEIFKNASIQFEKPLTISQVSFEEKKCVEAHILMIGDTAGLIHPLCGNGMAMAIHSAKLAAENTIHFLENRINRATLENNYINDWNKNFKKRLQTGRRLGKLLQHEKTAQVALKILILFPFILSIIIKKTHGKPI</sequence>
<dbReference type="InterPro" id="IPR036188">
    <property type="entry name" value="FAD/NAD-bd_sf"/>
</dbReference>
<dbReference type="InterPro" id="IPR050407">
    <property type="entry name" value="Geranylgeranyl_reductase"/>
</dbReference>
<evidence type="ECO:0000313" key="3">
    <source>
        <dbReference type="Proteomes" id="UP000077164"/>
    </source>
</evidence>
<dbReference type="PRINTS" id="PR00420">
    <property type="entry name" value="RNGMNOXGNASE"/>
</dbReference>
<gene>
    <name evidence="2" type="ORF">FBFR_04530</name>
</gene>
<dbReference type="Gene3D" id="3.50.50.60">
    <property type="entry name" value="FAD/NAD(P)-binding domain"/>
    <property type="match status" value="1"/>
</dbReference>
<reference evidence="2 3" key="1">
    <citation type="submission" date="2016-03" db="EMBL/GenBank/DDBJ databases">
        <title>Draft genome sequence of Flavobacterium fryxellicola DSM 16209.</title>
        <authorList>
            <person name="Shin S.-K."/>
            <person name="Yi H."/>
        </authorList>
    </citation>
    <scope>NUCLEOTIDE SEQUENCE [LARGE SCALE GENOMIC DNA]</scope>
    <source>
        <strain evidence="2 3">DSM 16209</strain>
    </source>
</reference>
<dbReference type="RefSeq" id="WP_066077583.1">
    <property type="nucleotide sequence ID" value="NZ_FRDK01000006.1"/>
</dbReference>
<keyword evidence="1" id="KW-0812">Transmembrane</keyword>
<evidence type="ECO:0000313" key="2">
    <source>
        <dbReference type="EMBL" id="OAB29538.1"/>
    </source>
</evidence>
<dbReference type="AlphaFoldDB" id="A0A167YL60"/>
<keyword evidence="1" id="KW-0472">Membrane</keyword>
<protein>
    <submittedName>
        <fullName evidence="2">FAD-dependent oxidoreductase</fullName>
    </submittedName>
</protein>
<dbReference type="EMBL" id="LVJE01000008">
    <property type="protein sequence ID" value="OAB29538.1"/>
    <property type="molecule type" value="Genomic_DNA"/>
</dbReference>
<dbReference type="PANTHER" id="PTHR42685:SF22">
    <property type="entry name" value="CONDITIONED MEDIUM FACTOR RECEPTOR 1"/>
    <property type="match status" value="1"/>
</dbReference>
<keyword evidence="1" id="KW-1133">Transmembrane helix</keyword>
<organism evidence="2 3">
    <name type="scientific">Flavobacterium fryxellicola</name>
    <dbReference type="NCBI Taxonomy" id="249352"/>
    <lineage>
        <taxon>Bacteria</taxon>
        <taxon>Pseudomonadati</taxon>
        <taxon>Bacteroidota</taxon>
        <taxon>Flavobacteriia</taxon>
        <taxon>Flavobacteriales</taxon>
        <taxon>Flavobacteriaceae</taxon>
        <taxon>Flavobacterium</taxon>
    </lineage>
</organism>
<feature type="transmembrane region" description="Helical" evidence="1">
    <location>
        <begin position="346"/>
        <end position="362"/>
    </location>
</feature>
<name>A0A167YL60_9FLAO</name>
<dbReference type="Pfam" id="PF13738">
    <property type="entry name" value="Pyr_redox_3"/>
    <property type="match status" value="1"/>
</dbReference>
<dbReference type="PANTHER" id="PTHR42685">
    <property type="entry name" value="GERANYLGERANYL DIPHOSPHATE REDUCTASE"/>
    <property type="match status" value="1"/>
</dbReference>
<accession>A0A167YL60</accession>
<keyword evidence="3" id="KW-1185">Reference proteome</keyword>
<dbReference type="OrthoDB" id="1142316at2"/>